<dbReference type="AlphaFoldDB" id="A0A9W6CU53"/>
<comment type="caution">
    <text evidence="1">The sequence shown here is derived from an EMBL/GenBank/DDBJ whole genome shotgun (WGS) entry which is preliminary data.</text>
</comment>
<protein>
    <submittedName>
        <fullName evidence="1">Uncharacterized protein</fullName>
    </submittedName>
</protein>
<evidence type="ECO:0000313" key="1">
    <source>
        <dbReference type="EMBL" id="GLI28528.1"/>
    </source>
</evidence>
<dbReference type="EMBL" id="BSDP01000001">
    <property type="protein sequence ID" value="GLI28528.1"/>
    <property type="molecule type" value="Genomic_DNA"/>
</dbReference>
<accession>A0A9W6CU53</accession>
<dbReference type="RefSeq" id="WP_281885979.1">
    <property type="nucleotide sequence ID" value="NZ_BSDP01000001.1"/>
</dbReference>
<sequence>MTDIWIRWGALTRSLISTRIAMDRERSFWEGLSLTNKSQLKLKAQPNGSKVTVRVTEHLAALDDERTVLAASLVLSYALAEAAALDRLGIDSRTVAGVEDWGTRLLGHAGRDWSDVVDGLAGASEVGVVRNLVVHGQDTVDAKSHARLTKSGSEAFQVGDRIGLSYDRVGAYRARLRSLLMVGGLGSE</sequence>
<reference evidence="1" key="1">
    <citation type="submission" date="2022-12" db="EMBL/GenBank/DDBJ databases">
        <title>Reference genome sequencing for broad-spectrum identification of bacterial and archaeal isolates by mass spectrometry.</title>
        <authorList>
            <person name="Sekiguchi Y."/>
            <person name="Tourlousse D.M."/>
        </authorList>
    </citation>
    <scope>NUCLEOTIDE SEQUENCE</scope>
    <source>
        <strain evidence="1">14</strain>
    </source>
</reference>
<dbReference type="Proteomes" id="UP001144396">
    <property type="component" value="Unassembled WGS sequence"/>
</dbReference>
<proteinExistence type="predicted"/>
<keyword evidence="2" id="KW-1185">Reference proteome</keyword>
<organism evidence="1 2">
    <name type="scientific">Agromyces rhizosphaerae</name>
    <dbReference type="NCBI Taxonomy" id="88374"/>
    <lineage>
        <taxon>Bacteria</taxon>
        <taxon>Bacillati</taxon>
        <taxon>Actinomycetota</taxon>
        <taxon>Actinomycetes</taxon>
        <taxon>Micrococcales</taxon>
        <taxon>Microbacteriaceae</taxon>
        <taxon>Agromyces</taxon>
    </lineage>
</organism>
<name>A0A9W6CU53_9MICO</name>
<gene>
    <name evidence="1" type="ORF">ARHIZOSPH14_27700</name>
</gene>
<evidence type="ECO:0000313" key="2">
    <source>
        <dbReference type="Proteomes" id="UP001144396"/>
    </source>
</evidence>